<evidence type="ECO:0000313" key="9">
    <source>
        <dbReference type="Proteomes" id="UP000235786"/>
    </source>
</evidence>
<dbReference type="InterPro" id="IPR001138">
    <property type="entry name" value="Zn2Cys6_DnaBD"/>
</dbReference>
<evidence type="ECO:0000256" key="5">
    <source>
        <dbReference type="ARBA" id="ARBA00023163"/>
    </source>
</evidence>
<dbReference type="PROSITE" id="PS50048">
    <property type="entry name" value="ZN2_CY6_FUNGAL_2"/>
    <property type="match status" value="1"/>
</dbReference>
<dbReference type="SUPFAM" id="SSF57701">
    <property type="entry name" value="Zn2/Cys6 DNA-binding domain"/>
    <property type="match status" value="1"/>
</dbReference>
<accession>A0A2J6R579</accession>
<dbReference type="GO" id="GO:0003677">
    <property type="term" value="F:DNA binding"/>
    <property type="evidence" value="ECO:0007669"/>
    <property type="project" value="UniProtKB-KW"/>
</dbReference>
<keyword evidence="9" id="KW-1185">Reference proteome</keyword>
<evidence type="ECO:0000259" key="7">
    <source>
        <dbReference type="PROSITE" id="PS50048"/>
    </source>
</evidence>
<organism evidence="8 9">
    <name type="scientific">Hyaloscypha variabilis (strain UAMH 11265 / GT02V1 / F)</name>
    <name type="common">Meliniomyces variabilis</name>
    <dbReference type="NCBI Taxonomy" id="1149755"/>
    <lineage>
        <taxon>Eukaryota</taxon>
        <taxon>Fungi</taxon>
        <taxon>Dikarya</taxon>
        <taxon>Ascomycota</taxon>
        <taxon>Pezizomycotina</taxon>
        <taxon>Leotiomycetes</taxon>
        <taxon>Helotiales</taxon>
        <taxon>Hyaloscyphaceae</taxon>
        <taxon>Hyaloscypha</taxon>
        <taxon>Hyaloscypha variabilis</taxon>
    </lineage>
</organism>
<dbReference type="EMBL" id="KZ613955">
    <property type="protein sequence ID" value="PMD33645.1"/>
    <property type="molecule type" value="Genomic_DNA"/>
</dbReference>
<evidence type="ECO:0000256" key="3">
    <source>
        <dbReference type="ARBA" id="ARBA00023015"/>
    </source>
</evidence>
<keyword evidence="6" id="KW-0539">Nucleus</keyword>
<evidence type="ECO:0000256" key="2">
    <source>
        <dbReference type="ARBA" id="ARBA00022833"/>
    </source>
</evidence>
<evidence type="ECO:0000256" key="6">
    <source>
        <dbReference type="ARBA" id="ARBA00023242"/>
    </source>
</evidence>
<dbReference type="PANTHER" id="PTHR36206">
    <property type="entry name" value="ASPERCRYPTIN BIOSYNTHESIS CLUSTER-SPECIFIC TRANSCRIPTION REGULATOR ATNN-RELATED"/>
    <property type="match status" value="1"/>
</dbReference>
<dbReference type="Pfam" id="PF00172">
    <property type="entry name" value="Zn_clus"/>
    <property type="match status" value="1"/>
</dbReference>
<dbReference type="Gene3D" id="4.10.240.10">
    <property type="entry name" value="Zn(2)-C6 fungal-type DNA-binding domain"/>
    <property type="match status" value="1"/>
</dbReference>
<evidence type="ECO:0000256" key="4">
    <source>
        <dbReference type="ARBA" id="ARBA00023125"/>
    </source>
</evidence>
<dbReference type="OrthoDB" id="2593732at2759"/>
<evidence type="ECO:0000256" key="1">
    <source>
        <dbReference type="ARBA" id="ARBA00022723"/>
    </source>
</evidence>
<keyword evidence="1" id="KW-0479">Metal-binding</keyword>
<keyword evidence="4" id="KW-0238">DNA-binding</keyword>
<keyword evidence="3" id="KW-0805">Transcription regulation</keyword>
<dbReference type="SMART" id="SM00066">
    <property type="entry name" value="GAL4"/>
    <property type="match status" value="1"/>
</dbReference>
<dbReference type="InterPro" id="IPR036864">
    <property type="entry name" value="Zn2-C6_fun-type_DNA-bd_sf"/>
</dbReference>
<dbReference type="PROSITE" id="PS00463">
    <property type="entry name" value="ZN2_CY6_FUNGAL_1"/>
    <property type="match status" value="1"/>
</dbReference>
<dbReference type="InterPro" id="IPR021858">
    <property type="entry name" value="Fun_TF"/>
</dbReference>
<dbReference type="Proteomes" id="UP000235786">
    <property type="component" value="Unassembled WGS sequence"/>
</dbReference>
<dbReference type="InterPro" id="IPR052360">
    <property type="entry name" value="Transcr_Regulatory_Proteins"/>
</dbReference>
<keyword evidence="5" id="KW-0804">Transcription</keyword>
<dbReference type="PANTHER" id="PTHR36206:SF12">
    <property type="entry name" value="ASPERCRYPTIN BIOSYNTHESIS CLUSTER-SPECIFIC TRANSCRIPTION REGULATOR ATNN-RELATED"/>
    <property type="match status" value="1"/>
</dbReference>
<gene>
    <name evidence="8" type="ORF">L207DRAFT_468984</name>
</gene>
<keyword evidence="2" id="KW-0862">Zinc</keyword>
<dbReference type="CDD" id="cd00067">
    <property type="entry name" value="GAL4"/>
    <property type="match status" value="1"/>
</dbReference>
<dbReference type="Pfam" id="PF11951">
    <property type="entry name" value="Fungal_trans_2"/>
    <property type="match status" value="1"/>
</dbReference>
<dbReference type="GO" id="GO:0000981">
    <property type="term" value="F:DNA-binding transcription factor activity, RNA polymerase II-specific"/>
    <property type="evidence" value="ECO:0007669"/>
    <property type="project" value="InterPro"/>
</dbReference>
<reference evidence="8 9" key="1">
    <citation type="submission" date="2016-04" db="EMBL/GenBank/DDBJ databases">
        <title>A degradative enzymes factory behind the ericoid mycorrhizal symbiosis.</title>
        <authorList>
            <consortium name="DOE Joint Genome Institute"/>
            <person name="Martino E."/>
            <person name="Morin E."/>
            <person name="Grelet G."/>
            <person name="Kuo A."/>
            <person name="Kohler A."/>
            <person name="Daghino S."/>
            <person name="Barry K."/>
            <person name="Choi C."/>
            <person name="Cichocki N."/>
            <person name="Clum A."/>
            <person name="Copeland A."/>
            <person name="Hainaut M."/>
            <person name="Haridas S."/>
            <person name="Labutti K."/>
            <person name="Lindquist E."/>
            <person name="Lipzen A."/>
            <person name="Khouja H.-R."/>
            <person name="Murat C."/>
            <person name="Ohm R."/>
            <person name="Olson A."/>
            <person name="Spatafora J."/>
            <person name="Veneault-Fourrey C."/>
            <person name="Henrissat B."/>
            <person name="Grigoriev I."/>
            <person name="Martin F."/>
            <person name="Perotto S."/>
        </authorList>
    </citation>
    <scope>NUCLEOTIDE SEQUENCE [LARGE SCALE GENOMIC DNA]</scope>
    <source>
        <strain evidence="8 9">F</strain>
    </source>
</reference>
<proteinExistence type="predicted"/>
<dbReference type="AlphaFoldDB" id="A0A2J6R579"/>
<dbReference type="STRING" id="1149755.A0A2J6R579"/>
<sequence>MTIPKARVRARKPKTKTGCKTCRIRRIKCDEEKPSCRRCTSTARKCDGYDLPVALSEDLVHRPAPPPSTFTPTSTLPLQMTSSLDLSEEEAAGFEFFRSKTSLEIQGCFRTTLWERLVLQITQHEPSVLHATIAVGCAHRKYAERSGSSLATNLYDQRQFFGLKQYLKAISSLRSRIHDLEGPDTSRVALVTCLLFICHEMFRGERLGAISHLSTGLRILASRASSQTLTEPNSLVLRHESEDFQDQLVSIFARLDYDSTMFGQRSPRFSLCSSQETMNKDVSVPSTFSSLSEAREYVDILASGVLRFRGRLLELASFTVPNRSPDFLTQLLWEHASARTVDLSEHPRLLIEFRRLGDGLAVWSAAFRSFKNGLSPAQRKNDSEAFALLEIQHFYPYILLLTAQMTKEKYFDSFNQNFSRIVSLAASYIDSTNSSETLFTLDSGVIPSLYITAVKCRQRETRRQAISLLRKVRFQEGMWEGGLIAGFVERIADIEEGRAAETDEFGDASEIPEEARFSDVALAVTDDPTKGKLICARYCHEMGGELMVWDEYFSLA</sequence>
<feature type="domain" description="Zn(2)-C6 fungal-type" evidence="7">
    <location>
        <begin position="18"/>
        <end position="46"/>
    </location>
</feature>
<protein>
    <recommendedName>
        <fullName evidence="7">Zn(2)-C6 fungal-type domain-containing protein</fullName>
    </recommendedName>
</protein>
<name>A0A2J6R579_HYAVF</name>
<evidence type="ECO:0000313" key="8">
    <source>
        <dbReference type="EMBL" id="PMD33645.1"/>
    </source>
</evidence>
<dbReference type="GO" id="GO:0008270">
    <property type="term" value="F:zinc ion binding"/>
    <property type="evidence" value="ECO:0007669"/>
    <property type="project" value="InterPro"/>
</dbReference>